<dbReference type="AlphaFoldDB" id="A0A0B5DDG8"/>
<dbReference type="HOGENOM" id="CLU_030006_3_0_11"/>
<reference evidence="2 3" key="1">
    <citation type="submission" date="2013-04" db="EMBL/GenBank/DDBJ databases">
        <title>Complete genome sequence of Corynebacterium humireducens DSM 45392(T), isolated from a wastewater-fed microbial fuel cell.</title>
        <authorList>
            <person name="Ruckert C."/>
            <person name="Albersmeier A."/>
            <person name="Kalinowski J."/>
        </authorList>
    </citation>
    <scope>NUCLEOTIDE SEQUENCE [LARGE SCALE GENOMIC DNA]</scope>
    <source>
        <strain evidence="3">MFC-5</strain>
    </source>
</reference>
<dbReference type="Pfam" id="PF03009">
    <property type="entry name" value="GDPD"/>
    <property type="match status" value="1"/>
</dbReference>
<dbReference type="KEGG" id="chm:B842_12190"/>
<dbReference type="EMBL" id="CP005286">
    <property type="protein sequence ID" value="AJE34283.1"/>
    <property type="molecule type" value="Genomic_DNA"/>
</dbReference>
<dbReference type="InterPro" id="IPR030395">
    <property type="entry name" value="GP_PDE_dom"/>
</dbReference>
<keyword evidence="3" id="KW-1185">Reference proteome</keyword>
<protein>
    <submittedName>
        <fullName evidence="2">Glycerophosphoryl diester phosphodiesterase</fullName>
    </submittedName>
</protein>
<accession>A0A0B5DDG8</accession>
<dbReference type="PANTHER" id="PTHR46211:SF1">
    <property type="entry name" value="GLYCEROPHOSPHODIESTER PHOSPHODIESTERASE, CYTOPLASMIC"/>
    <property type="match status" value="1"/>
</dbReference>
<dbReference type="PROSITE" id="PS51704">
    <property type="entry name" value="GP_PDE"/>
    <property type="match status" value="1"/>
</dbReference>
<dbReference type="GO" id="GO:0008081">
    <property type="term" value="F:phosphoric diester hydrolase activity"/>
    <property type="evidence" value="ECO:0007669"/>
    <property type="project" value="InterPro"/>
</dbReference>
<evidence type="ECO:0000313" key="2">
    <source>
        <dbReference type="EMBL" id="AJE34283.1"/>
    </source>
</evidence>
<dbReference type="Proteomes" id="UP000031524">
    <property type="component" value="Chromosome"/>
</dbReference>
<dbReference type="GO" id="GO:0006629">
    <property type="term" value="P:lipid metabolic process"/>
    <property type="evidence" value="ECO:0007669"/>
    <property type="project" value="InterPro"/>
</dbReference>
<evidence type="ECO:0000259" key="1">
    <source>
        <dbReference type="PROSITE" id="PS51704"/>
    </source>
</evidence>
<dbReference type="PANTHER" id="PTHR46211">
    <property type="entry name" value="GLYCEROPHOSPHORYL DIESTER PHOSPHODIESTERASE"/>
    <property type="match status" value="1"/>
</dbReference>
<dbReference type="OrthoDB" id="9758957at2"/>
<dbReference type="Gene3D" id="3.20.20.190">
    <property type="entry name" value="Phosphatidylinositol (PI) phosphodiesterase"/>
    <property type="match status" value="1"/>
</dbReference>
<sequence>MTAAPRIIAHRGYSAKYPELTPVAFERALELPVHGIECDVRLSLDGEVVVLHDPLIDRVADGSGRVSRMTVDALRDHNYGTAELPQDMLTLPELLEMVEPTDKHLYIETKHPSRYGPMVEEQVVRVLRHHGMERDERIHVISFAASAIVRMRRLAPHIDRIHLRRKYERWANPLDVHPGRPTGLGLSLLRAKMRPSLIGRQGLPTYMWTVNDPEDMLWACEQGVDMIATDEVSLALQVLGASG</sequence>
<dbReference type="RefSeq" id="WP_040086982.1">
    <property type="nucleotide sequence ID" value="NZ_BCSU01000013.1"/>
</dbReference>
<evidence type="ECO:0000313" key="3">
    <source>
        <dbReference type="Proteomes" id="UP000031524"/>
    </source>
</evidence>
<feature type="domain" description="GP-PDE" evidence="1">
    <location>
        <begin position="5"/>
        <end position="239"/>
    </location>
</feature>
<proteinExistence type="predicted"/>
<gene>
    <name evidence="2" type="ORF">B842_12190</name>
</gene>
<organism evidence="2 3">
    <name type="scientific">Corynebacterium humireducens NBRC 106098 = DSM 45392</name>
    <dbReference type="NCBI Taxonomy" id="1223515"/>
    <lineage>
        <taxon>Bacteria</taxon>
        <taxon>Bacillati</taxon>
        <taxon>Actinomycetota</taxon>
        <taxon>Actinomycetes</taxon>
        <taxon>Mycobacteriales</taxon>
        <taxon>Corynebacteriaceae</taxon>
        <taxon>Corynebacterium</taxon>
    </lineage>
</organism>
<dbReference type="InterPro" id="IPR017946">
    <property type="entry name" value="PLC-like_Pdiesterase_TIM-brl"/>
</dbReference>
<name>A0A0B5DDG8_9CORY</name>
<dbReference type="STRING" id="1223515.B842_12190"/>
<dbReference type="SUPFAM" id="SSF51695">
    <property type="entry name" value="PLC-like phosphodiesterases"/>
    <property type="match status" value="1"/>
</dbReference>